<reference evidence="1" key="2">
    <citation type="journal article" date="2020" name="Nat. Commun.">
        <title>Large-scale genome sequencing of mycorrhizal fungi provides insights into the early evolution of symbiotic traits.</title>
        <authorList>
            <person name="Miyauchi S."/>
            <person name="Kiss E."/>
            <person name="Kuo A."/>
            <person name="Drula E."/>
            <person name="Kohler A."/>
            <person name="Sanchez-Garcia M."/>
            <person name="Morin E."/>
            <person name="Andreopoulos B."/>
            <person name="Barry K.W."/>
            <person name="Bonito G."/>
            <person name="Buee M."/>
            <person name="Carver A."/>
            <person name="Chen C."/>
            <person name="Cichocki N."/>
            <person name="Clum A."/>
            <person name="Culley D."/>
            <person name="Crous P.W."/>
            <person name="Fauchery L."/>
            <person name="Girlanda M."/>
            <person name="Hayes R.D."/>
            <person name="Keri Z."/>
            <person name="LaButti K."/>
            <person name="Lipzen A."/>
            <person name="Lombard V."/>
            <person name="Magnuson J."/>
            <person name="Maillard F."/>
            <person name="Murat C."/>
            <person name="Nolan M."/>
            <person name="Ohm R.A."/>
            <person name="Pangilinan J."/>
            <person name="Pereira M.F."/>
            <person name="Perotto S."/>
            <person name="Peter M."/>
            <person name="Pfister S."/>
            <person name="Riley R."/>
            <person name="Sitrit Y."/>
            <person name="Stielow J.B."/>
            <person name="Szollosi G."/>
            <person name="Zifcakova L."/>
            <person name="Stursova M."/>
            <person name="Spatafora J.W."/>
            <person name="Tedersoo L."/>
            <person name="Vaario L.M."/>
            <person name="Yamada A."/>
            <person name="Yan M."/>
            <person name="Wang P."/>
            <person name="Xu J."/>
            <person name="Bruns T."/>
            <person name="Baldrian P."/>
            <person name="Vilgalys R."/>
            <person name="Dunand C."/>
            <person name="Henrissat B."/>
            <person name="Grigoriev I.V."/>
            <person name="Hibbett D."/>
            <person name="Nagy L.G."/>
            <person name="Martin F.M."/>
        </authorList>
    </citation>
    <scope>NUCLEOTIDE SEQUENCE</scope>
    <source>
        <strain evidence="1">P2</strain>
    </source>
</reference>
<keyword evidence="2" id="KW-1185">Reference proteome</keyword>
<accession>A0ACB6ZM77</accession>
<dbReference type="Proteomes" id="UP000886501">
    <property type="component" value="Unassembled WGS sequence"/>
</dbReference>
<gene>
    <name evidence="1" type="ORF">BDM02DRAFT_3111733</name>
</gene>
<proteinExistence type="predicted"/>
<protein>
    <submittedName>
        <fullName evidence="1">Uncharacterized protein</fullName>
    </submittedName>
</protein>
<evidence type="ECO:0000313" key="1">
    <source>
        <dbReference type="EMBL" id="KAF9650689.1"/>
    </source>
</evidence>
<name>A0ACB6ZM77_THEGA</name>
<organism evidence="1 2">
    <name type="scientific">Thelephora ganbajun</name>
    <name type="common">Ganba fungus</name>
    <dbReference type="NCBI Taxonomy" id="370292"/>
    <lineage>
        <taxon>Eukaryota</taxon>
        <taxon>Fungi</taxon>
        <taxon>Dikarya</taxon>
        <taxon>Basidiomycota</taxon>
        <taxon>Agaricomycotina</taxon>
        <taxon>Agaricomycetes</taxon>
        <taxon>Thelephorales</taxon>
        <taxon>Thelephoraceae</taxon>
        <taxon>Thelephora</taxon>
    </lineage>
</organism>
<reference evidence="1" key="1">
    <citation type="submission" date="2019-10" db="EMBL/GenBank/DDBJ databases">
        <authorList>
            <consortium name="DOE Joint Genome Institute"/>
            <person name="Kuo A."/>
            <person name="Miyauchi S."/>
            <person name="Kiss E."/>
            <person name="Drula E."/>
            <person name="Kohler A."/>
            <person name="Sanchez-Garcia M."/>
            <person name="Andreopoulos B."/>
            <person name="Barry K.W."/>
            <person name="Bonito G."/>
            <person name="Buee M."/>
            <person name="Carver A."/>
            <person name="Chen C."/>
            <person name="Cichocki N."/>
            <person name="Clum A."/>
            <person name="Culley D."/>
            <person name="Crous P.W."/>
            <person name="Fauchery L."/>
            <person name="Girlanda M."/>
            <person name="Hayes R."/>
            <person name="Keri Z."/>
            <person name="Labutti K."/>
            <person name="Lipzen A."/>
            <person name="Lombard V."/>
            <person name="Magnuson J."/>
            <person name="Maillard F."/>
            <person name="Morin E."/>
            <person name="Murat C."/>
            <person name="Nolan M."/>
            <person name="Ohm R."/>
            <person name="Pangilinan J."/>
            <person name="Pereira M."/>
            <person name="Perotto S."/>
            <person name="Peter M."/>
            <person name="Riley R."/>
            <person name="Sitrit Y."/>
            <person name="Stielow B."/>
            <person name="Szollosi G."/>
            <person name="Zifcakova L."/>
            <person name="Stursova M."/>
            <person name="Spatafora J.W."/>
            <person name="Tedersoo L."/>
            <person name="Vaario L.-M."/>
            <person name="Yamada A."/>
            <person name="Yan M."/>
            <person name="Wang P."/>
            <person name="Xu J."/>
            <person name="Bruns T."/>
            <person name="Baldrian P."/>
            <person name="Vilgalys R."/>
            <person name="Henrissat B."/>
            <person name="Grigoriev I.V."/>
            <person name="Hibbett D."/>
            <person name="Nagy L.G."/>
            <person name="Martin F.M."/>
        </authorList>
    </citation>
    <scope>NUCLEOTIDE SEQUENCE</scope>
    <source>
        <strain evidence="1">P2</strain>
    </source>
</reference>
<dbReference type="EMBL" id="MU117982">
    <property type="protein sequence ID" value="KAF9650689.1"/>
    <property type="molecule type" value="Genomic_DNA"/>
</dbReference>
<sequence>MSRLGTHRFLSATGVIGVSTNTSGFLFAIYSNQRSTGAGNTDGRGGRTDGVTGVSTWKNAAVSRWLQHNIHFGRHLHTKPTGEISIAWPQPGPLLRISRMYKMRSRMNVIRIAGNRHS</sequence>
<evidence type="ECO:0000313" key="2">
    <source>
        <dbReference type="Proteomes" id="UP000886501"/>
    </source>
</evidence>
<comment type="caution">
    <text evidence="1">The sequence shown here is derived from an EMBL/GenBank/DDBJ whole genome shotgun (WGS) entry which is preliminary data.</text>
</comment>